<evidence type="ECO:0008006" key="3">
    <source>
        <dbReference type="Google" id="ProtNLM"/>
    </source>
</evidence>
<sequence>MSEGIKNSLFNCEKLHLSKEDLKNDYTIAFISGALVEITIKYIINGKTDDLFIIEELLIALFVARYVNLT</sequence>
<keyword evidence="2" id="KW-1185">Reference proteome</keyword>
<dbReference type="Proteomes" id="UP000000370">
    <property type="component" value="Chromosome"/>
</dbReference>
<dbReference type="HOGENOM" id="CLU_2750684_0_0_9"/>
<proteinExistence type="predicted"/>
<dbReference type="AlphaFoldDB" id="A9KLY7"/>
<name>A9KLY7_LACP7</name>
<dbReference type="KEGG" id="cpy:Cphy_0948"/>
<reference evidence="2" key="1">
    <citation type="submission" date="2007-11" db="EMBL/GenBank/DDBJ databases">
        <title>Complete genome sequence of Clostridium phytofermentans ISDg.</title>
        <authorList>
            <person name="Leschine S.B."/>
            <person name="Warnick T.A."/>
            <person name="Blanchard J.L."/>
            <person name="Schnell D.J."/>
            <person name="Petit E.L."/>
            <person name="LaTouf W.G."/>
            <person name="Copeland A."/>
            <person name="Lucas S."/>
            <person name="Lapidus A."/>
            <person name="Barry K."/>
            <person name="Glavina del Rio T."/>
            <person name="Dalin E."/>
            <person name="Tice H."/>
            <person name="Pitluck S."/>
            <person name="Kiss H."/>
            <person name="Brettin T."/>
            <person name="Bruce D."/>
            <person name="Detter J.C."/>
            <person name="Han C."/>
            <person name="Kuske C."/>
            <person name="Schmutz J."/>
            <person name="Larimer F."/>
            <person name="Land M."/>
            <person name="Hauser L."/>
            <person name="Kyrpides N."/>
            <person name="Kim E.A."/>
            <person name="Richardson P."/>
        </authorList>
    </citation>
    <scope>NUCLEOTIDE SEQUENCE [LARGE SCALE GENOMIC DNA]</scope>
    <source>
        <strain evidence="2">ATCC 700394 / DSM 18823 / ISDg</strain>
    </source>
</reference>
<organism evidence="1 2">
    <name type="scientific">Lachnoclostridium phytofermentans (strain ATCC 700394 / DSM 18823 / ISDg)</name>
    <name type="common">Clostridium phytofermentans</name>
    <dbReference type="NCBI Taxonomy" id="357809"/>
    <lineage>
        <taxon>Bacteria</taxon>
        <taxon>Bacillati</taxon>
        <taxon>Bacillota</taxon>
        <taxon>Clostridia</taxon>
        <taxon>Lachnospirales</taxon>
        <taxon>Lachnospiraceae</taxon>
    </lineage>
</organism>
<gene>
    <name evidence="1" type="ordered locus">Cphy_0948</name>
</gene>
<dbReference type="EMBL" id="CP000885">
    <property type="protein sequence ID" value="ABX41330.1"/>
    <property type="molecule type" value="Genomic_DNA"/>
</dbReference>
<accession>A9KLY7</accession>
<protein>
    <recommendedName>
        <fullName evidence="3">TetR family transcriptional regulator</fullName>
    </recommendedName>
</protein>
<evidence type="ECO:0000313" key="2">
    <source>
        <dbReference type="Proteomes" id="UP000000370"/>
    </source>
</evidence>
<evidence type="ECO:0000313" key="1">
    <source>
        <dbReference type="EMBL" id="ABX41330.1"/>
    </source>
</evidence>